<dbReference type="EMBL" id="LVYI01000006">
    <property type="protein sequence ID" value="OAP58313.1"/>
    <property type="molecule type" value="Genomic_DNA"/>
</dbReference>
<dbReference type="GeneID" id="30011571"/>
<keyword evidence="4" id="KW-1185">Reference proteome</keyword>
<evidence type="ECO:0000313" key="4">
    <source>
        <dbReference type="Proteomes" id="UP000078343"/>
    </source>
</evidence>
<reference evidence="3 4" key="1">
    <citation type="submission" date="2016-04" db="EMBL/GenBank/DDBJ databases">
        <title>Draft genome of Fonsecaea erecta CBS 125763.</title>
        <authorList>
            <person name="Weiss V.A."/>
            <person name="Vicente V.A."/>
            <person name="Raittz R.T."/>
            <person name="Moreno L.F."/>
            <person name="De Souza E.M."/>
            <person name="Pedrosa F.O."/>
            <person name="Steffens M.B."/>
            <person name="Faoro H."/>
            <person name="Tadra-Sfeir M.Z."/>
            <person name="Najafzadeh M.J."/>
            <person name="Felipe M.S."/>
            <person name="Teixeira M."/>
            <person name="Sun J."/>
            <person name="Xi L."/>
            <person name="Gomes R."/>
            <person name="De Azevedo C.M."/>
            <person name="Salgado C.G."/>
            <person name="Da Silva M.B."/>
            <person name="Nascimento M.F."/>
            <person name="Queiroz-Telles F."/>
            <person name="Attili D.S."/>
            <person name="Gorbushina A."/>
        </authorList>
    </citation>
    <scope>NUCLEOTIDE SEQUENCE [LARGE SCALE GENOMIC DNA]</scope>
    <source>
        <strain evidence="3 4">CBS 125763</strain>
    </source>
</reference>
<dbReference type="OrthoDB" id="21214at2759"/>
<sequence>MDEPSISALKAAFIRSQVRQLETPLEPSTQWRDLLPETEEGHLSDKLIQDLVSKVNDKIKQHNRLIFSTQSQRHVAEQIESLHWARASADSSSSVRAVELDTVAVRRDADLTDPDFIASLPHEYDALHVHPDHAARRAGEEEQEQGERDAEEDQHRYTRMREELLSLSRQRDALKAKLAQYRHLQKLTEPLREPHENIQPNLVTRDGELSQQLDRTRVLLARVTARVGEMGKAKRSRQEDPSTAPQTDQQKLAWVMGRSELG</sequence>
<feature type="compositionally biased region" description="Basic and acidic residues" evidence="2">
    <location>
        <begin position="229"/>
        <end position="240"/>
    </location>
</feature>
<dbReference type="Pfam" id="PF13093">
    <property type="entry name" value="FTA4"/>
    <property type="match status" value="1"/>
</dbReference>
<proteinExistence type="predicted"/>
<accession>A0A178ZGJ8</accession>
<evidence type="ECO:0000256" key="2">
    <source>
        <dbReference type="SAM" id="MobiDB-lite"/>
    </source>
</evidence>
<comment type="caution">
    <text evidence="3">The sequence shown here is derived from an EMBL/GenBank/DDBJ whole genome shotgun (WGS) entry which is preliminary data.</text>
</comment>
<evidence type="ECO:0000256" key="1">
    <source>
        <dbReference type="SAM" id="Coils"/>
    </source>
</evidence>
<dbReference type="STRING" id="1367422.A0A178ZGJ8"/>
<feature type="compositionally biased region" description="Polar residues" evidence="2">
    <location>
        <begin position="241"/>
        <end position="250"/>
    </location>
</feature>
<dbReference type="InterPro" id="IPR025207">
    <property type="entry name" value="Sim4_Fta4"/>
</dbReference>
<evidence type="ECO:0000313" key="3">
    <source>
        <dbReference type="EMBL" id="OAP58313.1"/>
    </source>
</evidence>
<dbReference type="RefSeq" id="XP_018691680.1">
    <property type="nucleotide sequence ID" value="XM_018838912.1"/>
</dbReference>
<keyword evidence="1" id="KW-0175">Coiled coil</keyword>
<feature type="coiled-coil region" evidence="1">
    <location>
        <begin position="157"/>
        <end position="184"/>
    </location>
</feature>
<dbReference type="Proteomes" id="UP000078343">
    <property type="component" value="Unassembled WGS sequence"/>
</dbReference>
<dbReference type="GO" id="GO:0031511">
    <property type="term" value="C:Mis6-Sim4 complex"/>
    <property type="evidence" value="ECO:0007669"/>
    <property type="project" value="InterPro"/>
</dbReference>
<feature type="region of interest" description="Disordered" evidence="2">
    <location>
        <begin position="228"/>
        <end position="262"/>
    </location>
</feature>
<dbReference type="PANTHER" id="PTHR42040:SF1">
    <property type="entry name" value="INNER KINETOCHORE SUBUNIT FTA4"/>
    <property type="match status" value="1"/>
</dbReference>
<feature type="region of interest" description="Disordered" evidence="2">
    <location>
        <begin position="134"/>
        <end position="156"/>
    </location>
</feature>
<protein>
    <recommendedName>
        <fullName evidence="5">Kinetochore protein fta4</fullName>
    </recommendedName>
</protein>
<gene>
    <name evidence="3" type="ORF">AYL99_07403</name>
</gene>
<name>A0A178ZGJ8_9EURO</name>
<evidence type="ECO:0008006" key="5">
    <source>
        <dbReference type="Google" id="ProtNLM"/>
    </source>
</evidence>
<dbReference type="AlphaFoldDB" id="A0A178ZGJ8"/>
<dbReference type="PANTHER" id="PTHR42040">
    <property type="entry name" value="INNER KINETOCHORE SUBUNIT FTA4"/>
    <property type="match status" value="1"/>
</dbReference>
<organism evidence="3 4">
    <name type="scientific">Fonsecaea erecta</name>
    <dbReference type="NCBI Taxonomy" id="1367422"/>
    <lineage>
        <taxon>Eukaryota</taxon>
        <taxon>Fungi</taxon>
        <taxon>Dikarya</taxon>
        <taxon>Ascomycota</taxon>
        <taxon>Pezizomycotina</taxon>
        <taxon>Eurotiomycetes</taxon>
        <taxon>Chaetothyriomycetidae</taxon>
        <taxon>Chaetothyriales</taxon>
        <taxon>Herpotrichiellaceae</taxon>
        <taxon>Fonsecaea</taxon>
    </lineage>
</organism>